<dbReference type="PROSITE" id="PS52035">
    <property type="entry name" value="PEPTIDASE_M14"/>
    <property type="match status" value="1"/>
</dbReference>
<dbReference type="Pfam" id="PF01391">
    <property type="entry name" value="Collagen"/>
    <property type="match status" value="1"/>
</dbReference>
<dbReference type="Gene3D" id="2.60.40.2700">
    <property type="match status" value="1"/>
</dbReference>
<feature type="signal peptide" evidence="9">
    <location>
        <begin position="1"/>
        <end position="36"/>
    </location>
</feature>
<feature type="active site" description="Proton donor/acceptor" evidence="7">
    <location>
        <position position="407"/>
    </location>
</feature>
<dbReference type="Pfam" id="PF00246">
    <property type="entry name" value="Peptidase_M14"/>
    <property type="match status" value="1"/>
</dbReference>
<keyword evidence="3" id="KW-0645">Protease</keyword>
<accession>A0A660LAU6</accession>
<dbReference type="GO" id="GO:0008270">
    <property type="term" value="F:zinc ion binding"/>
    <property type="evidence" value="ECO:0007669"/>
    <property type="project" value="InterPro"/>
</dbReference>
<feature type="compositionally biased region" description="Low complexity" evidence="8">
    <location>
        <begin position="1153"/>
        <end position="1167"/>
    </location>
</feature>
<name>A0A660LAU6_9ACTN</name>
<dbReference type="Gene3D" id="2.60.40.10">
    <property type="entry name" value="Immunoglobulins"/>
    <property type="match status" value="1"/>
</dbReference>
<gene>
    <name evidence="12" type="ORF">C8N24_2017</name>
</gene>
<protein>
    <submittedName>
        <fullName evidence="12">Collagen triple helix repeat protein</fullName>
    </submittedName>
</protein>
<dbReference type="Proteomes" id="UP000278962">
    <property type="component" value="Unassembled WGS sequence"/>
</dbReference>
<dbReference type="InterPro" id="IPR008160">
    <property type="entry name" value="Collagen"/>
</dbReference>
<dbReference type="PANTHER" id="PTHR11705">
    <property type="entry name" value="PROTEASE FAMILY M14 CARBOXYPEPTIDASE A,B"/>
    <property type="match status" value="1"/>
</dbReference>
<feature type="compositionally biased region" description="Polar residues" evidence="8">
    <location>
        <begin position="1097"/>
        <end position="1109"/>
    </location>
</feature>
<comment type="cofactor">
    <cofactor evidence="1">
        <name>Zn(2+)</name>
        <dbReference type="ChEBI" id="CHEBI:29105"/>
    </cofactor>
</comment>
<dbReference type="GO" id="GO:0005975">
    <property type="term" value="P:carbohydrate metabolic process"/>
    <property type="evidence" value="ECO:0007669"/>
    <property type="project" value="UniProtKB-ARBA"/>
</dbReference>
<organism evidence="12 13">
    <name type="scientific">Solirubrobacter pauli</name>
    <dbReference type="NCBI Taxonomy" id="166793"/>
    <lineage>
        <taxon>Bacteria</taxon>
        <taxon>Bacillati</taxon>
        <taxon>Actinomycetota</taxon>
        <taxon>Thermoleophilia</taxon>
        <taxon>Solirubrobacterales</taxon>
        <taxon>Solirubrobacteraceae</taxon>
        <taxon>Solirubrobacter</taxon>
    </lineage>
</organism>
<comment type="similarity">
    <text evidence="2 7">Belongs to the peptidase M14 family.</text>
</comment>
<comment type="caution">
    <text evidence="12">The sequence shown here is derived from an EMBL/GenBank/DDBJ whole genome shotgun (WGS) entry which is preliminary data.</text>
</comment>
<dbReference type="Gene3D" id="3.40.630.10">
    <property type="entry name" value="Zn peptidases"/>
    <property type="match status" value="1"/>
</dbReference>
<keyword evidence="5" id="KW-0862">Zinc</keyword>
<feature type="compositionally biased region" description="Low complexity" evidence="8">
    <location>
        <begin position="1110"/>
        <end position="1120"/>
    </location>
</feature>
<feature type="compositionally biased region" description="Low complexity" evidence="8">
    <location>
        <begin position="1132"/>
        <end position="1147"/>
    </location>
</feature>
<evidence type="ECO:0000313" key="13">
    <source>
        <dbReference type="Proteomes" id="UP000278962"/>
    </source>
</evidence>
<keyword evidence="4" id="KW-0378">Hydrolase</keyword>
<evidence type="ECO:0000256" key="7">
    <source>
        <dbReference type="PROSITE-ProRule" id="PRU01379"/>
    </source>
</evidence>
<evidence type="ECO:0000313" key="12">
    <source>
        <dbReference type="EMBL" id="RKQ92177.1"/>
    </source>
</evidence>
<dbReference type="EMBL" id="RBIL01000001">
    <property type="protein sequence ID" value="RKQ92177.1"/>
    <property type="molecule type" value="Genomic_DNA"/>
</dbReference>
<dbReference type="CDD" id="cd03859">
    <property type="entry name" value="M14_CPT"/>
    <property type="match status" value="1"/>
</dbReference>
<sequence length="1270" mass="134844">MFVSLEGGTTHMRSRAPVALLACLAGLCVTPAAASAAEPQTLAPYSVDATPSQAAELKKQGFDLEEGGADGSPGSQELEFVATPKQVDALEADGFDVEKLAIDAPKAKSAALGDSPNPYFNVYRSYMEPGGIADEMRAIAAANPDVMKLEQIGTSTLGKPILAIKMTENARTTPDGSRPAMLFSAVNHAREWIAAEMGRRLPGWFAANKNDTKIRELIKTRELWFLPIQNPDGYDFTFTCGTGVNQVNCDYRTTSPNNRFWRKTLRDNDNNGVYGNSGDGVDPNRNYPSKRGIDEEGATNSPGGETYRGPYALSEPENLAVDRLQRRVKFNANINYHSAGQLLLTPVSYTTDYYPPDSTLFDAITGTDGDEAVFPYRSQHSSDLYESNGDTIDNAYMNYGIIGWTPEMDTCATLGEPSGCNQFASPDDEEIVQAVFNKNLAFALNIANSLPNLGRPKEFDNDPSHYKIKATQDIQLNRFDVSYGTPQVVEATVRKELGPSFVTATVVGQSGNFTGRMEAAGPGERYNEVKGYYFERRRATIPATIGTRAIQAGDIVNVIVKAGGLQQEFRYRVEAKHIDTTKKRVLVVAAEDYTGVSPNVTPGYDTQARYLTQHVSALEAAGYEVSVYNIDAPPVKGGSPSTYIQPAIKYPTYIGVLSHFDAVNWYSGDDFAPQDLDQTSPRRPTSATAQTGSLEMSSWSHKLMLEMRDYANEGGKLIVDGRNIHQAYTSTSASLSATGPYTWTPDKLFGFFYPPNNSGDDDLAGTAYQRSRTISNDTWQNYLGVVGRQAGIGATGTKFDTAPVTPKAGSFLEGMSPFTVDASAGNDPTQNADGTPLPLAKSPLRLRNWTSVSIQEPLRQETVQADYTTTPAQSANGGAIISTRDAVTFGFGLEQVDETTRNELVKRAMTHLLPATPDTTAPTIVGWKYPTQNWQGTPADPVDLELTTYDERGDMKEVRLFANGVYYATTTVYPFQFRYTPPASAVGTTVQLTAESVDAAGNVATTGTPLSIVVNAAPAGGTFTQAPEPVANPSITGTPTVGSTLTCVNGGFRNTPTSTSVAWLRDGVVISGAAINTYVVTNSDIGRDITCRYTASNSAGSVEATSSRVTASAAGTQGPAGPAGPTGPTGPAGPKGDTGSTGSTGPAGPTGPVGPIGATGPVGPAGPKGDKGDKGDTPNVRVTCDLSADGKTIVCTITAVPPTGSGAKAAKAKLTGSIRLQGSKKTTTKSGNGKVTMKLKSTKKLKKAPKVVIKVKGTTGKSVTTTVTAK</sequence>
<dbReference type="InterPro" id="IPR000834">
    <property type="entry name" value="Peptidase_M14"/>
</dbReference>
<feature type="domain" description="Peptidase M14" evidence="11">
    <location>
        <begin position="122"/>
        <end position="443"/>
    </location>
</feature>
<dbReference type="GO" id="GO:0004181">
    <property type="term" value="F:metallocarboxypeptidase activity"/>
    <property type="evidence" value="ECO:0007669"/>
    <property type="project" value="InterPro"/>
</dbReference>
<evidence type="ECO:0000259" key="11">
    <source>
        <dbReference type="PROSITE" id="PS52035"/>
    </source>
</evidence>
<evidence type="ECO:0000256" key="3">
    <source>
        <dbReference type="ARBA" id="ARBA00022670"/>
    </source>
</evidence>
<dbReference type="SUPFAM" id="SSF53187">
    <property type="entry name" value="Zn-dependent exopeptidases"/>
    <property type="match status" value="1"/>
</dbReference>
<evidence type="ECO:0000256" key="1">
    <source>
        <dbReference type="ARBA" id="ARBA00001947"/>
    </source>
</evidence>
<keyword evidence="13" id="KW-1185">Reference proteome</keyword>
<evidence type="ECO:0000259" key="10">
    <source>
        <dbReference type="PROSITE" id="PS50835"/>
    </source>
</evidence>
<dbReference type="PRINTS" id="PR00765">
    <property type="entry name" value="CRBOXYPTASEA"/>
</dbReference>
<dbReference type="SMART" id="SM00631">
    <property type="entry name" value="Zn_pept"/>
    <property type="match status" value="1"/>
</dbReference>
<dbReference type="AlphaFoldDB" id="A0A660LAU6"/>
<evidence type="ECO:0000256" key="9">
    <source>
        <dbReference type="SAM" id="SignalP"/>
    </source>
</evidence>
<evidence type="ECO:0000256" key="8">
    <source>
        <dbReference type="SAM" id="MobiDB-lite"/>
    </source>
</evidence>
<feature type="compositionally biased region" description="Polar residues" evidence="8">
    <location>
        <begin position="676"/>
        <end position="692"/>
    </location>
</feature>
<evidence type="ECO:0000256" key="6">
    <source>
        <dbReference type="ARBA" id="ARBA00023049"/>
    </source>
</evidence>
<evidence type="ECO:0000256" key="4">
    <source>
        <dbReference type="ARBA" id="ARBA00022801"/>
    </source>
</evidence>
<dbReference type="GO" id="GO:0005615">
    <property type="term" value="C:extracellular space"/>
    <property type="evidence" value="ECO:0007669"/>
    <property type="project" value="TreeGrafter"/>
</dbReference>
<feature type="domain" description="Ig-like" evidence="10">
    <location>
        <begin position="1027"/>
        <end position="1107"/>
    </location>
</feature>
<keyword evidence="12" id="KW-0176">Collagen</keyword>
<evidence type="ECO:0000256" key="5">
    <source>
        <dbReference type="ARBA" id="ARBA00022833"/>
    </source>
</evidence>
<dbReference type="PANTHER" id="PTHR11705:SF143">
    <property type="entry name" value="SLL0236 PROTEIN"/>
    <property type="match status" value="1"/>
</dbReference>
<feature type="region of interest" description="Disordered" evidence="8">
    <location>
        <begin position="673"/>
        <end position="692"/>
    </location>
</feature>
<dbReference type="InterPro" id="IPR013783">
    <property type="entry name" value="Ig-like_fold"/>
</dbReference>
<dbReference type="PROSITE" id="PS50835">
    <property type="entry name" value="IG_LIKE"/>
    <property type="match status" value="1"/>
</dbReference>
<feature type="region of interest" description="Disordered" evidence="8">
    <location>
        <begin position="1097"/>
        <end position="1180"/>
    </location>
</feature>
<dbReference type="InterPro" id="IPR007110">
    <property type="entry name" value="Ig-like_dom"/>
</dbReference>
<feature type="chain" id="PRO_5024991238" evidence="9">
    <location>
        <begin position="37"/>
        <end position="1270"/>
    </location>
</feature>
<keyword evidence="6" id="KW-0482">Metalloprotease</keyword>
<keyword evidence="9" id="KW-0732">Signal</keyword>
<dbReference type="GO" id="GO:0006508">
    <property type="term" value="P:proteolysis"/>
    <property type="evidence" value="ECO:0007669"/>
    <property type="project" value="UniProtKB-KW"/>
</dbReference>
<proteinExistence type="inferred from homology"/>
<dbReference type="InterPro" id="IPR033810">
    <property type="entry name" value="Carboxypeptidase_T"/>
</dbReference>
<feature type="region of interest" description="Disordered" evidence="8">
    <location>
        <begin position="262"/>
        <end position="312"/>
    </location>
</feature>
<reference evidence="12 13" key="1">
    <citation type="submission" date="2018-10" db="EMBL/GenBank/DDBJ databases">
        <title>Genomic Encyclopedia of Archaeal and Bacterial Type Strains, Phase II (KMG-II): from individual species to whole genera.</title>
        <authorList>
            <person name="Goeker M."/>
        </authorList>
    </citation>
    <scope>NUCLEOTIDE SEQUENCE [LARGE SCALE GENOMIC DNA]</scope>
    <source>
        <strain evidence="12 13">DSM 14954</strain>
    </source>
</reference>
<evidence type="ECO:0000256" key="2">
    <source>
        <dbReference type="ARBA" id="ARBA00005988"/>
    </source>
</evidence>